<dbReference type="InterPro" id="IPR036937">
    <property type="entry name" value="Adhesion_dom_fimbrial_sf"/>
</dbReference>
<dbReference type="SUPFAM" id="SSF49401">
    <property type="entry name" value="Bacterial adhesins"/>
    <property type="match status" value="1"/>
</dbReference>
<organism evidence="4">
    <name type="scientific">Cupriavidus pinatubonensis (strain JMP 134 / LMG 1197)</name>
    <name type="common">Cupriavidus necator (strain JMP 134)</name>
    <dbReference type="NCBI Taxonomy" id="264198"/>
    <lineage>
        <taxon>Bacteria</taxon>
        <taxon>Pseudomonadati</taxon>
        <taxon>Pseudomonadota</taxon>
        <taxon>Betaproteobacteria</taxon>
        <taxon>Burkholderiales</taxon>
        <taxon>Burkholderiaceae</taxon>
        <taxon>Cupriavidus</taxon>
    </lineage>
</organism>
<dbReference type="Pfam" id="PF00419">
    <property type="entry name" value="Fimbrial"/>
    <property type="match status" value="1"/>
</dbReference>
<dbReference type="Gene3D" id="2.60.40.1090">
    <property type="entry name" value="Fimbrial-type adhesion domain"/>
    <property type="match status" value="1"/>
</dbReference>
<dbReference type="Gene3D" id="2.60.40.3310">
    <property type="match status" value="1"/>
</dbReference>
<dbReference type="GO" id="GO:0043709">
    <property type="term" value="P:cell adhesion involved in single-species biofilm formation"/>
    <property type="evidence" value="ECO:0007669"/>
    <property type="project" value="TreeGrafter"/>
</dbReference>
<dbReference type="InterPro" id="IPR008966">
    <property type="entry name" value="Adhesion_dom_sf"/>
</dbReference>
<evidence type="ECO:0000259" key="3">
    <source>
        <dbReference type="Pfam" id="PF00419"/>
    </source>
</evidence>
<dbReference type="HOGENOM" id="CLU_058392_5_0_4"/>
<dbReference type="STRING" id="264198.Reut_A1697"/>
<reference evidence="4" key="1">
    <citation type="submission" date="2005-08" db="EMBL/GenBank/DDBJ databases">
        <title>Complete sequence of Chromosome1 of Ralstonia eutropha JMP134.</title>
        <authorList>
            <person name="Copeland A."/>
            <person name="Lucas S."/>
            <person name="Lapidus A."/>
            <person name="Barry K."/>
            <person name="Detter J.C."/>
            <person name="Glavina T."/>
            <person name="Hammon N."/>
            <person name="Israni S."/>
            <person name="Pitluck S."/>
            <person name="Goltsman E."/>
            <person name="Martinez M."/>
            <person name="Schmutz J."/>
            <person name="Larimer F."/>
            <person name="Land M."/>
            <person name="Lykidis A."/>
            <person name="Richardson P."/>
        </authorList>
    </citation>
    <scope>NUCLEOTIDE SEQUENCE</scope>
    <source>
        <strain evidence="4">JMP134</strain>
    </source>
</reference>
<name>Q470X1_CUPPJ</name>
<dbReference type="PANTHER" id="PTHR33420:SF3">
    <property type="entry name" value="FIMBRIAL SUBUNIT ELFA"/>
    <property type="match status" value="1"/>
</dbReference>
<feature type="signal peptide" evidence="2">
    <location>
        <begin position="1"/>
        <end position="32"/>
    </location>
</feature>
<sequence length="345" mass="34531">MMAVLDVSAGAQAALRSLLAAMLLLVSQAAHAACTATPAMPYLQAMNDMAVVTTLPVGSTIPGTVRNYTFSGTCDNVPSHVVPGAQIVACYYGSGTEGSDGVYSTGVPGIGIRMRNAAGQPIAHAAGVWCNTTGEGLGTLNADMTYAVSVSIEFVKTGPVTGGTLDPSQTRFGFGVYQGSTAGALGGSGNNYIGFSGNAVPRPITCNVNYPSTVTLQPVRAADLRSPGATAGSVPFSIGVTCDTPAIIGVTFDAAPGTPIQAAQAGVLGASEAGAQGTAAGVGFQIVTGGSDQPVALQGRTALGNIQANVPASYSYAVRYTRLNNGLPVTAGTVTSAATFTFDYE</sequence>
<dbReference type="eggNOG" id="COG3539">
    <property type="taxonomic scope" value="Bacteria"/>
</dbReference>
<keyword evidence="1 2" id="KW-0732">Signal</keyword>
<dbReference type="EMBL" id="CP000090">
    <property type="protein sequence ID" value="AAZ61062.1"/>
    <property type="molecule type" value="Genomic_DNA"/>
</dbReference>
<dbReference type="PANTHER" id="PTHR33420">
    <property type="entry name" value="FIMBRIAL SUBUNIT ELFA-RELATED"/>
    <property type="match status" value="1"/>
</dbReference>
<feature type="domain" description="Fimbrial-type adhesion" evidence="3">
    <location>
        <begin position="194"/>
        <end position="344"/>
    </location>
</feature>
<dbReference type="InterPro" id="IPR000259">
    <property type="entry name" value="Adhesion_dom_fimbrial"/>
</dbReference>
<dbReference type="OrthoDB" id="8955626at2"/>
<evidence type="ECO:0000256" key="2">
    <source>
        <dbReference type="SAM" id="SignalP"/>
    </source>
</evidence>
<proteinExistence type="predicted"/>
<protein>
    <submittedName>
        <fullName evidence="4">Fimbrial protein</fullName>
    </submittedName>
</protein>
<evidence type="ECO:0000313" key="4">
    <source>
        <dbReference type="EMBL" id="AAZ61062.1"/>
    </source>
</evidence>
<accession>Q470X1</accession>
<feature type="chain" id="PRO_5004232724" evidence="2">
    <location>
        <begin position="33"/>
        <end position="345"/>
    </location>
</feature>
<dbReference type="KEGG" id="reu:Reut_A1697"/>
<dbReference type="GO" id="GO:0009289">
    <property type="term" value="C:pilus"/>
    <property type="evidence" value="ECO:0007669"/>
    <property type="project" value="InterPro"/>
</dbReference>
<dbReference type="InterPro" id="IPR050263">
    <property type="entry name" value="Bact_Fimbrial_Adh_Pro"/>
</dbReference>
<evidence type="ECO:0000256" key="1">
    <source>
        <dbReference type="ARBA" id="ARBA00022729"/>
    </source>
</evidence>
<dbReference type="AlphaFoldDB" id="Q470X1"/>
<gene>
    <name evidence="4" type="ordered locus">Reut_A1697</name>
</gene>